<reference evidence="3" key="1">
    <citation type="journal article" date="2019" name="Int. J. Syst. Evol. Microbiol.">
        <title>The Global Catalogue of Microorganisms (GCM) 10K type strain sequencing project: providing services to taxonomists for standard genome sequencing and annotation.</title>
        <authorList>
            <consortium name="The Broad Institute Genomics Platform"/>
            <consortium name="The Broad Institute Genome Sequencing Center for Infectious Disease"/>
            <person name="Wu L."/>
            <person name="Ma J."/>
        </authorList>
    </citation>
    <scope>NUCLEOTIDE SEQUENCE [LARGE SCALE GENOMIC DNA]</scope>
    <source>
        <strain evidence="3">CGMCC 4.1469</strain>
    </source>
</reference>
<dbReference type="EMBL" id="JBHSMQ010000007">
    <property type="protein sequence ID" value="MFC5456775.1"/>
    <property type="molecule type" value="Genomic_DNA"/>
</dbReference>
<dbReference type="InterPro" id="IPR012373">
    <property type="entry name" value="Ferrdict_sens_TM"/>
</dbReference>
<organism evidence="2 3">
    <name type="scientific">Prosthecobacter fluviatilis</name>
    <dbReference type="NCBI Taxonomy" id="445931"/>
    <lineage>
        <taxon>Bacteria</taxon>
        <taxon>Pseudomonadati</taxon>
        <taxon>Verrucomicrobiota</taxon>
        <taxon>Verrucomicrobiia</taxon>
        <taxon>Verrucomicrobiales</taxon>
        <taxon>Verrucomicrobiaceae</taxon>
        <taxon>Prosthecobacter</taxon>
    </lineage>
</organism>
<accession>A0ABW0KU75</accession>
<protein>
    <submittedName>
        <fullName evidence="2">FecR domain-containing protein</fullName>
    </submittedName>
</protein>
<dbReference type="Gene3D" id="2.60.120.1440">
    <property type="match status" value="1"/>
</dbReference>
<keyword evidence="3" id="KW-1185">Reference proteome</keyword>
<evidence type="ECO:0000313" key="2">
    <source>
        <dbReference type="EMBL" id="MFC5456775.1"/>
    </source>
</evidence>
<evidence type="ECO:0000313" key="3">
    <source>
        <dbReference type="Proteomes" id="UP001596052"/>
    </source>
</evidence>
<feature type="domain" description="FecR protein" evidence="1">
    <location>
        <begin position="137"/>
        <end position="217"/>
    </location>
</feature>
<proteinExistence type="predicted"/>
<comment type="caution">
    <text evidence="2">The sequence shown here is derived from an EMBL/GenBank/DDBJ whole genome shotgun (WGS) entry which is preliminary data.</text>
</comment>
<dbReference type="Pfam" id="PF04773">
    <property type="entry name" value="FecR"/>
    <property type="match status" value="1"/>
</dbReference>
<sequence>MRQKAALQGGAGMSPEHEKDMDLIARYLAGAATADEVLLLEKRLRADTALRREFLSHANVDSALLASVNPSVPRARPAPARWRTGVKWLAAAAAVALGVFWLQGNGVEARVLASSSGEWRVGQVKSLSLLDLKTGTLQLGLTNGVVLDLVAPVRMRFEDAMRAQVLAGSVTADVGPAGSGFTLDTPSAHVVDLGTRFGVNVLDDGDTDVAVFQGKVEVHEPKGSSHNSNAVTLHAGDSVRVSSQAIIRRQALIATRGESAFILAPPPPDALVTGVSDNIEGDDFRSFYTLQRGAMHPGVRPYSTLGRPRWHALPGESFPEELLGADVIGTFSADRHERELQLQVKVSRACTVYVMLDSRSQVPDWVRRDFTDTGLRLSSGPWADNPVVQGMTADGSGEIHVDYTVWKKIQPSAGSVTLGPPYPAGDAVHRAMYGIAVK</sequence>
<dbReference type="InterPro" id="IPR006860">
    <property type="entry name" value="FecR"/>
</dbReference>
<name>A0ABW0KU75_9BACT</name>
<dbReference type="PANTHER" id="PTHR30273:SF2">
    <property type="entry name" value="PROTEIN FECR"/>
    <property type="match status" value="1"/>
</dbReference>
<gene>
    <name evidence="2" type="ORF">ACFQDI_18050</name>
</gene>
<evidence type="ECO:0000259" key="1">
    <source>
        <dbReference type="Pfam" id="PF04773"/>
    </source>
</evidence>
<dbReference type="Proteomes" id="UP001596052">
    <property type="component" value="Unassembled WGS sequence"/>
</dbReference>
<dbReference type="PANTHER" id="PTHR30273">
    <property type="entry name" value="PERIPLASMIC SIGNAL SENSOR AND SIGMA FACTOR ACTIVATOR FECR-RELATED"/>
    <property type="match status" value="1"/>
</dbReference>
<dbReference type="RefSeq" id="WP_377169368.1">
    <property type="nucleotide sequence ID" value="NZ_JBHSMQ010000007.1"/>
</dbReference>